<dbReference type="GO" id="GO:0046872">
    <property type="term" value="F:metal ion binding"/>
    <property type="evidence" value="ECO:0007669"/>
    <property type="project" value="TreeGrafter"/>
</dbReference>
<evidence type="ECO:0000313" key="3">
    <source>
        <dbReference type="Proteomes" id="UP000324285"/>
    </source>
</evidence>
<feature type="domain" description="CYTH" evidence="1">
    <location>
        <begin position="2"/>
        <end position="200"/>
    </location>
</feature>
<dbReference type="AlphaFoldDB" id="A0A5C1NK44"/>
<dbReference type="Pfam" id="PF01928">
    <property type="entry name" value="CYTH"/>
    <property type="match status" value="1"/>
</dbReference>
<evidence type="ECO:0000313" key="2">
    <source>
        <dbReference type="EMBL" id="QEM83051.1"/>
    </source>
</evidence>
<protein>
    <submittedName>
        <fullName evidence="2">CYTH domain-containing protein</fullName>
    </submittedName>
</protein>
<name>A0A5C1NK44_9GAMM</name>
<keyword evidence="3" id="KW-1185">Reference proteome</keyword>
<dbReference type="SUPFAM" id="SSF55154">
    <property type="entry name" value="CYTH-like phosphatases"/>
    <property type="match status" value="1"/>
</dbReference>
<organism evidence="2 3">
    <name type="scientific">Halomonas binhaiensis</name>
    <dbReference type="NCBI Taxonomy" id="2562282"/>
    <lineage>
        <taxon>Bacteria</taxon>
        <taxon>Pseudomonadati</taxon>
        <taxon>Pseudomonadota</taxon>
        <taxon>Gammaproteobacteria</taxon>
        <taxon>Oceanospirillales</taxon>
        <taxon>Halomonadaceae</taxon>
        <taxon>Halomonas</taxon>
    </lineage>
</organism>
<sequence>MSNEVEMKLALGPLGPDYLHRHPILAGVPSHRRTLLNTYFDTPEGDLQRMRVALRLRCSGDAWVQTLKTGGKGGGGLSVRGEWEWPVPGPHLDLEGLARLPAVQALDQSLLAKVQERFTTDFERDTWDIEYQGSQIEIALDQGEITAAGHKVRIREAELELKAGDSASLLALADELAASVPLRPSDTSKAARGSALLTGSWKLPEASAPAHWLHRATVAMDAYSDTRESDWLTQAATALERLAETVPKAGHIALHLRTHQLHNDDEDDWLSPEVGAALLTLSRQLPDSTEMS</sequence>
<dbReference type="InterPro" id="IPR039013">
    <property type="entry name" value="YgiF"/>
</dbReference>
<dbReference type="InterPro" id="IPR033469">
    <property type="entry name" value="CYTH-like_dom_sf"/>
</dbReference>
<dbReference type="Gene3D" id="2.40.320.10">
    <property type="entry name" value="Hypothetical Protein Pfu-838710-001"/>
    <property type="match status" value="1"/>
</dbReference>
<dbReference type="GO" id="GO:0050355">
    <property type="term" value="F:inorganic triphosphate phosphatase activity"/>
    <property type="evidence" value="ECO:0007669"/>
    <property type="project" value="InterPro"/>
</dbReference>
<dbReference type="SMART" id="SM01118">
    <property type="entry name" value="CYTH"/>
    <property type="match status" value="1"/>
</dbReference>
<gene>
    <name evidence="2" type="ORF">E4T21_16990</name>
</gene>
<dbReference type="Proteomes" id="UP000324285">
    <property type="component" value="Chromosome"/>
</dbReference>
<accession>A0A5C1NK44</accession>
<dbReference type="CDD" id="cd07756">
    <property type="entry name" value="CYTH-like_Pase_CHAD"/>
    <property type="match status" value="1"/>
</dbReference>
<dbReference type="RefSeq" id="WP_149286173.1">
    <property type="nucleotide sequence ID" value="NZ_CP038437.2"/>
</dbReference>
<evidence type="ECO:0000259" key="1">
    <source>
        <dbReference type="PROSITE" id="PS51707"/>
    </source>
</evidence>
<dbReference type="PROSITE" id="PS51707">
    <property type="entry name" value="CYTH"/>
    <property type="match status" value="1"/>
</dbReference>
<dbReference type="KEGG" id="hbh:E4T21_16990"/>
<dbReference type="PANTHER" id="PTHR39569:SF1">
    <property type="entry name" value="INORGANIC TRIPHOSPHATASE"/>
    <property type="match status" value="1"/>
</dbReference>
<dbReference type="InterPro" id="IPR023577">
    <property type="entry name" value="CYTH_domain"/>
</dbReference>
<dbReference type="OrthoDB" id="3034217at2"/>
<reference evidence="2" key="1">
    <citation type="submission" date="2021-02" db="EMBL/GenBank/DDBJ databases">
        <title>Strain Y2R2, a novel species of the genus Halomonas.</title>
        <authorList>
            <person name="Huang H."/>
        </authorList>
    </citation>
    <scope>NUCLEOTIDE SEQUENCE</scope>
    <source>
        <strain evidence="2">Y2R2</strain>
    </source>
</reference>
<proteinExistence type="predicted"/>
<dbReference type="PANTHER" id="PTHR39569">
    <property type="entry name" value="INORGANIC TRIPHOSPHATASE"/>
    <property type="match status" value="1"/>
</dbReference>
<dbReference type="EMBL" id="CP038437">
    <property type="protein sequence ID" value="QEM83051.1"/>
    <property type="molecule type" value="Genomic_DNA"/>
</dbReference>